<keyword evidence="2" id="KW-0812">Transmembrane</keyword>
<evidence type="ECO:0000256" key="2">
    <source>
        <dbReference type="SAM" id="Phobius"/>
    </source>
</evidence>
<gene>
    <name evidence="3" type="ORF">CFP56_005964</name>
</gene>
<keyword evidence="2" id="KW-1133">Transmembrane helix</keyword>
<reference evidence="3" key="3">
    <citation type="submission" date="2023-07" db="EMBL/GenBank/DDBJ databases">
        <title>An improved reference 1 genome and first organelle genomes of Quercus suber.</title>
        <authorList>
            <consortium name="Genosuber Consortium"/>
            <person name="Usie A."/>
            <person name="Serra O."/>
            <person name="Barros P."/>
        </authorList>
    </citation>
    <scope>NUCLEOTIDE SEQUENCE</scope>
    <source>
        <strain evidence="3">HL8</strain>
        <tissue evidence="3">Leaves</tissue>
    </source>
</reference>
<evidence type="ECO:0000313" key="3">
    <source>
        <dbReference type="EMBL" id="KAK7859441.1"/>
    </source>
</evidence>
<sequence>MARLSWLHLGLFLIVIISFSIGVLHSVQAPVTIGVQKHIIRSLVYSTATNAVTNVCAFPRAHMETRKNVHATTTGKLRRVGPSAHEVN</sequence>
<name>A0AAW0M7K8_QUESU</name>
<comment type="caution">
    <text evidence="3">The sequence shown here is derived from an EMBL/GenBank/DDBJ whole genome shotgun (WGS) entry which is preliminary data.</text>
</comment>
<feature type="region of interest" description="Disordered" evidence="1">
    <location>
        <begin position="68"/>
        <end position="88"/>
    </location>
</feature>
<keyword evidence="2" id="KW-0472">Membrane</keyword>
<organism evidence="3">
    <name type="scientific">Quercus suber</name>
    <name type="common">Cork oak</name>
    <dbReference type="NCBI Taxonomy" id="58331"/>
    <lineage>
        <taxon>Eukaryota</taxon>
        <taxon>Viridiplantae</taxon>
        <taxon>Streptophyta</taxon>
        <taxon>Embryophyta</taxon>
        <taxon>Tracheophyta</taxon>
        <taxon>Spermatophyta</taxon>
        <taxon>Magnoliopsida</taxon>
        <taxon>eudicotyledons</taxon>
        <taxon>Gunneridae</taxon>
        <taxon>Pentapetalae</taxon>
        <taxon>rosids</taxon>
        <taxon>fabids</taxon>
        <taxon>Fagales</taxon>
        <taxon>Fagaceae</taxon>
        <taxon>Quercus</taxon>
    </lineage>
</organism>
<reference evidence="3" key="1">
    <citation type="submission" date="2017-12" db="EMBL/GenBank/DDBJ databases">
        <authorList>
            <person name="Barbosa P."/>
            <person name="Usie A."/>
            <person name="Ramos A.M."/>
        </authorList>
    </citation>
    <scope>NUCLEOTIDE SEQUENCE</scope>
    <source>
        <strain evidence="3">HL8</strain>
        <tissue evidence="3">Leaves</tissue>
    </source>
</reference>
<accession>A0AAW0M7K8</accession>
<proteinExistence type="predicted"/>
<evidence type="ECO:0008006" key="4">
    <source>
        <dbReference type="Google" id="ProtNLM"/>
    </source>
</evidence>
<protein>
    <recommendedName>
        <fullName evidence="4">Secreted protein</fullName>
    </recommendedName>
</protein>
<dbReference type="AlphaFoldDB" id="A0AAW0M7K8"/>
<dbReference type="EMBL" id="PKMF04000012">
    <property type="protein sequence ID" value="KAK7859441.1"/>
    <property type="molecule type" value="Genomic_DNA"/>
</dbReference>
<evidence type="ECO:0000256" key="1">
    <source>
        <dbReference type="SAM" id="MobiDB-lite"/>
    </source>
</evidence>
<reference evidence="3" key="2">
    <citation type="journal article" date="2018" name="Sci. Data">
        <title>The draft genome sequence of cork oak.</title>
        <authorList>
            <person name="Ramos A.M."/>
            <person name="Usie A."/>
            <person name="Barbosa P."/>
            <person name="Barros P.M."/>
            <person name="Capote T."/>
            <person name="Chaves I."/>
            <person name="Simoes F."/>
            <person name="Abreu I."/>
            <person name="Carrasquinho I."/>
            <person name="Faro C."/>
            <person name="Guimaraes J.B."/>
            <person name="Mendonca D."/>
            <person name="Nobrega F."/>
            <person name="Rodrigues L."/>
            <person name="Saibo N.J.M."/>
            <person name="Varela M.C."/>
            <person name="Egas C."/>
            <person name="Matos J."/>
            <person name="Miguel C.M."/>
            <person name="Oliveira M.M."/>
            <person name="Ricardo C.P."/>
            <person name="Goncalves S."/>
        </authorList>
    </citation>
    <scope>NUCLEOTIDE SEQUENCE [LARGE SCALE GENOMIC DNA]</scope>
    <source>
        <strain evidence="3">HL8</strain>
    </source>
</reference>
<feature type="transmembrane region" description="Helical" evidence="2">
    <location>
        <begin position="6"/>
        <end position="27"/>
    </location>
</feature>